<comment type="caution">
    <text evidence="4">The sequence shown here is derived from an EMBL/GenBank/DDBJ whole genome shotgun (WGS) entry which is preliminary data.</text>
</comment>
<dbReference type="Proteomes" id="UP000220828">
    <property type="component" value="Unassembled WGS sequence"/>
</dbReference>
<protein>
    <submittedName>
        <fullName evidence="4">Glycosyl transferase</fullName>
    </submittedName>
</protein>
<evidence type="ECO:0000313" key="5">
    <source>
        <dbReference type="Proteomes" id="UP000220828"/>
    </source>
</evidence>
<dbReference type="Gene3D" id="3.40.50.2000">
    <property type="entry name" value="Glycogen Phosphorylase B"/>
    <property type="match status" value="2"/>
</dbReference>
<dbReference type="InterPro" id="IPR001296">
    <property type="entry name" value="Glyco_trans_1"/>
</dbReference>
<feature type="domain" description="Glycosyltransferase subfamily 4-like N-terminal" evidence="3">
    <location>
        <begin position="61"/>
        <end position="169"/>
    </location>
</feature>
<dbReference type="Pfam" id="PF00534">
    <property type="entry name" value="Glycos_transf_1"/>
    <property type="match status" value="1"/>
</dbReference>
<dbReference type="OrthoDB" id="9801609at2"/>
<sequence>MKPIKIFVDCHKFDEDLQGITTYLKGIYVEMTFKKNIVFYFVSYYPEKLKTVFGEKENIHYLKYTSKNKYYRLIFDAPRLIKLYNIDYAHFQYVIPPFKFCKYIITIHDVLFLDFPEYFPLPYRLINKFLFRFGAKNSNFILTVSDYSKERIEKHFEVKDVVVTPNAVNSVFFDEYDKEKAVQEVYQKFGFQNYWLFTSRWEPRKNHELVLKAFVEGSFYQDYNLVFIGKKAILNKKFKELFDDLSPNIKNKIYILENIDDYNMLNLLRAARLFIYPSFAEGFGIPPIEAIASKIPTICSNTTAMSDFVFIKDGFFNPYDINDFYKILENFNYNTLEDKKAQLKKQYHWNKSASILESLITK</sequence>
<evidence type="ECO:0000256" key="1">
    <source>
        <dbReference type="ARBA" id="ARBA00022679"/>
    </source>
</evidence>
<dbReference type="EMBL" id="PCMW01000061">
    <property type="protein sequence ID" value="PDS23412.1"/>
    <property type="molecule type" value="Genomic_DNA"/>
</dbReference>
<evidence type="ECO:0000259" key="2">
    <source>
        <dbReference type="Pfam" id="PF00534"/>
    </source>
</evidence>
<dbReference type="InterPro" id="IPR028098">
    <property type="entry name" value="Glyco_trans_4-like_N"/>
</dbReference>
<gene>
    <name evidence="4" type="ORF">B0A77_10945</name>
</gene>
<dbReference type="PANTHER" id="PTHR46401">
    <property type="entry name" value="GLYCOSYLTRANSFERASE WBBK-RELATED"/>
    <property type="match status" value="1"/>
</dbReference>
<keyword evidence="1 4" id="KW-0808">Transferase</keyword>
<accession>A0A2H3KA59</accession>
<proteinExistence type="predicted"/>
<name>A0A2H3KA59_9FLAO</name>
<feature type="domain" description="Glycosyl transferase family 1" evidence="2">
    <location>
        <begin position="186"/>
        <end position="309"/>
    </location>
</feature>
<dbReference type="SUPFAM" id="SSF53756">
    <property type="entry name" value="UDP-Glycosyltransferase/glycogen phosphorylase"/>
    <property type="match status" value="1"/>
</dbReference>
<dbReference type="AlphaFoldDB" id="A0A2H3KA59"/>
<dbReference type="GO" id="GO:0016757">
    <property type="term" value="F:glycosyltransferase activity"/>
    <property type="evidence" value="ECO:0007669"/>
    <property type="project" value="InterPro"/>
</dbReference>
<organism evidence="4 5">
    <name type="scientific">Flavobacterium branchiophilum</name>
    <dbReference type="NCBI Taxonomy" id="55197"/>
    <lineage>
        <taxon>Bacteria</taxon>
        <taxon>Pseudomonadati</taxon>
        <taxon>Bacteroidota</taxon>
        <taxon>Flavobacteriia</taxon>
        <taxon>Flavobacteriales</taxon>
        <taxon>Flavobacteriaceae</taxon>
        <taxon>Flavobacterium</taxon>
    </lineage>
</organism>
<reference evidence="4 5" key="1">
    <citation type="submission" date="2017-09" db="EMBL/GenBank/DDBJ databases">
        <title>Whole genomes of Flavobacteriaceae.</title>
        <authorList>
            <person name="Stine C."/>
            <person name="Li C."/>
            <person name="Tadesse D."/>
        </authorList>
    </citation>
    <scope>NUCLEOTIDE SEQUENCE [LARGE SCALE GENOMIC DNA]</scope>
    <source>
        <strain evidence="4 5">ATCC 35036</strain>
    </source>
</reference>
<dbReference type="CDD" id="cd03809">
    <property type="entry name" value="GT4_MtfB-like"/>
    <property type="match status" value="1"/>
</dbReference>
<evidence type="ECO:0000313" key="4">
    <source>
        <dbReference type="EMBL" id="PDS23412.1"/>
    </source>
</evidence>
<dbReference type="RefSeq" id="WP_097554457.1">
    <property type="nucleotide sequence ID" value="NZ_PCMW01000061.1"/>
</dbReference>
<dbReference type="PANTHER" id="PTHR46401:SF2">
    <property type="entry name" value="GLYCOSYLTRANSFERASE WBBK-RELATED"/>
    <property type="match status" value="1"/>
</dbReference>
<dbReference type="Pfam" id="PF13439">
    <property type="entry name" value="Glyco_transf_4"/>
    <property type="match status" value="1"/>
</dbReference>
<evidence type="ECO:0000259" key="3">
    <source>
        <dbReference type="Pfam" id="PF13439"/>
    </source>
</evidence>